<gene>
    <name evidence="1" type="ORF">NCTC10082_04507</name>
</gene>
<evidence type="ECO:0000313" key="2">
    <source>
        <dbReference type="Proteomes" id="UP000255164"/>
    </source>
</evidence>
<protein>
    <recommendedName>
        <fullName evidence="3">Apea-like HEPN domain-containing protein</fullName>
    </recommendedName>
</protein>
<evidence type="ECO:0008006" key="3">
    <source>
        <dbReference type="Google" id="ProtNLM"/>
    </source>
</evidence>
<proteinExistence type="predicted"/>
<dbReference type="RefSeq" id="WP_064226193.1">
    <property type="nucleotide sequence ID" value="NZ_BKBY01000064.1"/>
</dbReference>
<dbReference type="AlphaFoldDB" id="A0A2S8JPV9"/>
<evidence type="ECO:0000313" key="1">
    <source>
        <dbReference type="EMBL" id="STE71615.1"/>
    </source>
</evidence>
<name>A0A2S8JPV9_ECOLX</name>
<organism evidence="1 2">
    <name type="scientific">Escherichia coli</name>
    <dbReference type="NCBI Taxonomy" id="562"/>
    <lineage>
        <taxon>Bacteria</taxon>
        <taxon>Pseudomonadati</taxon>
        <taxon>Pseudomonadota</taxon>
        <taxon>Gammaproteobacteria</taxon>
        <taxon>Enterobacterales</taxon>
        <taxon>Enterobacteriaceae</taxon>
        <taxon>Escherichia</taxon>
    </lineage>
</organism>
<reference evidence="1 2" key="1">
    <citation type="submission" date="2018-06" db="EMBL/GenBank/DDBJ databases">
        <authorList>
            <consortium name="Pathogen Informatics"/>
            <person name="Doyle S."/>
        </authorList>
    </citation>
    <scope>NUCLEOTIDE SEQUENCE [LARGE SCALE GENOMIC DNA]</scope>
    <source>
        <strain evidence="1 2">NCTC10082</strain>
    </source>
</reference>
<dbReference type="EMBL" id="UFZA01000002">
    <property type="protein sequence ID" value="STE71615.1"/>
    <property type="molecule type" value="Genomic_DNA"/>
</dbReference>
<accession>A0A2S8JPV9</accession>
<sequence>MSEVSIVEDAPRPVVAELADLLQAQPFHQNQYDNLCRFMIYFSLAESKLTSMAAGLGRTDALAQELVVHNGMDSQTIDDCYRYFIRRYRDSPDSDYRFNKLAPPEYVKNAIRERFVTLLQIQSPTIEDKISFVFKVIFRLRHNLFHGEKWSYNLEDQEANFSHASNVLLSCLTLTRGSMWHP</sequence>
<dbReference type="Proteomes" id="UP000255164">
    <property type="component" value="Unassembled WGS sequence"/>
</dbReference>